<organism evidence="3 4">
    <name type="scientific">Succinivibrio dextrinosolvens DSM 3072</name>
    <dbReference type="NCBI Taxonomy" id="1123324"/>
    <lineage>
        <taxon>Bacteria</taxon>
        <taxon>Pseudomonadati</taxon>
        <taxon>Pseudomonadota</taxon>
        <taxon>Gammaproteobacteria</taxon>
        <taxon>Aeromonadales</taxon>
        <taxon>Succinivibrionaceae</taxon>
        <taxon>Succinivibrio</taxon>
    </lineage>
</organism>
<name>A0A1T4V2K8_9GAMM</name>
<evidence type="ECO:0000256" key="1">
    <source>
        <dbReference type="SAM" id="Coils"/>
    </source>
</evidence>
<evidence type="ECO:0000313" key="3">
    <source>
        <dbReference type="EMBL" id="SKA59107.1"/>
    </source>
</evidence>
<keyword evidence="1" id="KW-0175">Coiled coil</keyword>
<feature type="region of interest" description="Disordered" evidence="2">
    <location>
        <begin position="14"/>
        <end position="35"/>
    </location>
</feature>
<dbReference type="RefSeq" id="WP_078928177.1">
    <property type="nucleotide sequence ID" value="NZ_FUXX01000006.1"/>
</dbReference>
<feature type="compositionally biased region" description="Basic and acidic residues" evidence="2">
    <location>
        <begin position="23"/>
        <end position="35"/>
    </location>
</feature>
<evidence type="ECO:0000256" key="2">
    <source>
        <dbReference type="SAM" id="MobiDB-lite"/>
    </source>
</evidence>
<dbReference type="STRING" id="83771.SAMN02910357_01949"/>
<reference evidence="4" key="1">
    <citation type="submission" date="2017-02" db="EMBL/GenBank/DDBJ databases">
        <authorList>
            <person name="Varghese N."/>
            <person name="Submissions S."/>
        </authorList>
    </citation>
    <scope>NUCLEOTIDE SEQUENCE [LARGE SCALE GENOMIC DNA]</scope>
    <source>
        <strain evidence="4">DSM 3072</strain>
    </source>
</reference>
<keyword evidence="4" id="KW-1185">Reference proteome</keyword>
<feature type="coiled-coil region" evidence="1">
    <location>
        <begin position="222"/>
        <end position="249"/>
    </location>
</feature>
<dbReference type="EMBL" id="FUXX01000006">
    <property type="protein sequence ID" value="SKA59107.1"/>
    <property type="molecule type" value="Genomic_DNA"/>
</dbReference>
<gene>
    <name evidence="3" type="ORF">SAMN02745213_00608</name>
</gene>
<proteinExistence type="predicted"/>
<dbReference type="Proteomes" id="UP000242432">
    <property type="component" value="Unassembled WGS sequence"/>
</dbReference>
<dbReference type="InterPro" id="IPR001611">
    <property type="entry name" value="Leu-rich_rpt"/>
</dbReference>
<evidence type="ECO:0000313" key="4">
    <source>
        <dbReference type="Proteomes" id="UP000242432"/>
    </source>
</evidence>
<protein>
    <submittedName>
        <fullName evidence="3">Uncharacterized protein</fullName>
    </submittedName>
</protein>
<sequence length="1787" mass="197368">MSDFSIKNRINIDNVQFQNQNPKPEDKAKTDKNVDNDAVSFNSKLDSQKIDSQDIISGKNPQERLKTLMDRVMSNGQSEETEKFDKKFFLLNLKNSLVNSAFGNTNANLQKMQMEASECDLKFKEKCIEVMKKDENIRSMGMLYKSSTTNAQRAYLDLMTAFLLTSQFKAAASAKGDVNIPNGFLQQMQCALAEHISAGAKDVSQTEQKANDILDKLPDNIKNTCKEQIKKFKDQIAEISENKRNAVEDIKKRSDDLLNIQKNLKGLNPDTFRPTELRFTQNKADSLISPYCGVNSCVHLDEETAAQFKELKNELGPKFQEVVKLHHDIESYLKSPNIKGSSLKTLAARVENDANGNTFLLEKLQAHSRSAFESIGARIVSLVDNPVSNANLGSELTKIADEIQRHLLPEHAKPLAKIISLNLTKLQLGVNGLTETPNLLALRNLMGKISSDPNLQNNFPALMSILGQARFDFKGFALLSGSLSSEDIKNNPKSMGDKSTEVLEAFCRCLDNPAEGNAFVDKLAGVKVQDKSIYTAFAAMGSYLSHSPDEKVVQKCGKYLNLNLVKQAAALDLKQNNLDLSSVPPSPDEIKSNPKLLEDEQINIDLNMIVNSSIKDIDSATLKRVLNCAVTGKLPHLNTIWNTLLHSAYHSEMAEKLERNEITDVPKRVFSISTEESSPIKELIPEKKSSGYKARQEFKNSLSEEVRNRMYTQSTGLFRKQEQQKNLDAITEKLNAMSNYNTDILEALGKESTKGKIQLALDEMRKELTFINSSILTGGPRQFDNIKSEEDLLKVAVDKGALLDGINSKYKGMSDKYAQIIKEKNTSLQNPIVSKLLEAQGLMPGDKPSGQDVAVTLITLRDNLIDDITKLSESDLKAIGITSPENLKFSAEEKDFAVKLNQYLGKRNLMELSGITLPPSAEFSDDKIQSFYQKCDTALSELSEIIATQGKSVPLTKTAKLALNKYIEISLMRHGDSYAQFVAKDEGSKYILNQGNTSEKTLKEAQNLTFEKAFTIDSKIQNMLNGNIASEDADLRAVKNLILNNLAVNAGLKRKNLNAFINTTNENQKLSNQEKKELINKLKLLRMNVDTGSFATSDPRDSKPTKFSSDLRELSKAEGAEFEKKLDEFIATHLTSETTSQADAVLTYATQSSDPIETTLKTIKTAFDEDTKLDSGVLKKVTDAFTSDYQKNVGSVSKKSALYESAQNEQAQALGEKLLGDRNVRAIVRLAGSYAAASLGYSGRNEVIEAYKSDSTSEEEKARIENAMKKALIERGFDANLADMLTRAKLIEGKSDHLIARGWSILKNTFFSIVSTVQSRVIDRFEGDYQEKLRKNQNFERYLPCVKEMINSITPDTVKYVDKSKDMAFKFDPLKAVDAVTGGTLTENGVVSLKMGLSLLKNSGVIFNRDEDGKLSISINTNTLVGVSVEAGVDLLQAGGAGAEVGVKGGFGKVLNLKFDSDDEAAVFVCKMFTGQLSSNDVKLSESASAGTSGSISGGAKASADIGNISKYALYGDEIEANSEIEGVDADSKFAEDHPVVNTILSNGTIGKAEIEANLGYDTKTVVDNSGVITEKHRKWTLNIGFTAFEFADNINNIKEETLDKVADKIEPLKAVYDVSEKINSTVSNILTKPIEAMGIDYIENFHTVHVSDITGAIDYATDKTVSNRLKDEHLETLKKEGLLNDALDQKLEEANQGEQILNVTFEMKLKDDVIDKFSHDPTALAKEADNFKKNYEFSSFSVELKGTENKIEYMNWLKLVSGGMLSYSSKTTATGNTLITIVKNEL</sequence>
<dbReference type="PROSITE" id="PS51450">
    <property type="entry name" value="LRR"/>
    <property type="match status" value="1"/>
</dbReference>
<accession>A0A1T4V2K8</accession>